<proteinExistence type="predicted"/>
<dbReference type="HOGENOM" id="CLU_1049115_0_0_10"/>
<dbReference type="InterPro" id="IPR025381">
    <property type="entry name" value="DUF4296"/>
</dbReference>
<evidence type="ECO:0000313" key="3">
    <source>
        <dbReference type="Proteomes" id="UP000032417"/>
    </source>
</evidence>
<dbReference type="AlphaFoldDB" id="A0A098C2S1"/>
<reference evidence="2 3" key="1">
    <citation type="submission" date="2014-08" db="EMBL/GenBank/DDBJ databases">
        <authorList>
            <person name="Wibberg D."/>
        </authorList>
    </citation>
    <scope>NUCLEOTIDE SEQUENCE [LARGE SCALE GENOMIC DNA]</scope>
    <source>
        <strain evidence="3">ING2-E5B</strain>
    </source>
</reference>
<dbReference type="PROSITE" id="PS51257">
    <property type="entry name" value="PROKAR_LIPOPROTEIN"/>
    <property type="match status" value="1"/>
</dbReference>
<dbReference type="OrthoDB" id="678784at2"/>
<dbReference type="KEGG" id="pbt:ING2E5B_1991"/>
<dbReference type="Proteomes" id="UP000032417">
    <property type="component" value="Chromosome 1"/>
</dbReference>
<name>A0A098C2S1_9BACT</name>
<feature type="domain" description="DUF4296" evidence="1">
    <location>
        <begin position="37"/>
        <end position="120"/>
    </location>
</feature>
<dbReference type="STRING" id="1562970.ING2E5B_1991"/>
<keyword evidence="3" id="KW-1185">Reference proteome</keyword>
<dbReference type="EMBL" id="LN515532">
    <property type="protein sequence ID" value="CEA16721.1"/>
    <property type="molecule type" value="Genomic_DNA"/>
</dbReference>
<gene>
    <name evidence="2" type="ORF">ING2E5B_1991</name>
</gene>
<sequence>MIRNKKKKKLPVRPETVSNLLVLVILSLLISSCQNRPKEVLNRKKMEQLMYDVYIAEAIMDNDYQDFSEPEKKEAYINKVFAQHNVTQAQWDTSLSWYSDKIDLYLRMNDSVKARLKRAQIEIDSRNAKLSLEKAEPDIQIYSASYIPRTYTFKTPGTDSKGFRFQLDSAAISKDIPSNFFSFNLNAIGIPQSGNNNLTSALILEYNDTTIYRYQKIKENRNYGTPISKYIDNDTLKQIYGFVRFESSNGITPNIQLYDIYLGGQ</sequence>
<organism evidence="2 3">
    <name type="scientific">Fermentimonas caenicola</name>
    <dbReference type="NCBI Taxonomy" id="1562970"/>
    <lineage>
        <taxon>Bacteria</taxon>
        <taxon>Pseudomonadati</taxon>
        <taxon>Bacteroidota</taxon>
        <taxon>Bacteroidia</taxon>
        <taxon>Bacteroidales</taxon>
        <taxon>Dysgonomonadaceae</taxon>
        <taxon>Fermentimonas</taxon>
    </lineage>
</organism>
<evidence type="ECO:0000259" key="1">
    <source>
        <dbReference type="Pfam" id="PF14129"/>
    </source>
</evidence>
<protein>
    <recommendedName>
        <fullName evidence="1">DUF4296 domain-containing protein</fullName>
    </recommendedName>
</protein>
<dbReference type="Pfam" id="PF14129">
    <property type="entry name" value="DUF4296"/>
    <property type="match status" value="1"/>
</dbReference>
<accession>A0A098C2S1</accession>
<evidence type="ECO:0000313" key="2">
    <source>
        <dbReference type="EMBL" id="CEA16721.1"/>
    </source>
</evidence>